<dbReference type="Proteomes" id="UP000182344">
    <property type="component" value="Unassembled WGS sequence"/>
</dbReference>
<feature type="transmembrane region" description="Helical" evidence="1">
    <location>
        <begin position="183"/>
        <end position="208"/>
    </location>
</feature>
<keyword evidence="1" id="KW-0812">Transmembrane</keyword>
<evidence type="ECO:0000313" key="2">
    <source>
        <dbReference type="EMBL" id="OIP87594.1"/>
    </source>
</evidence>
<reference evidence="2 3" key="1">
    <citation type="journal article" date="2016" name="Environ. Microbiol.">
        <title>Genomic resolution of a cold subsurface aquifer community provides metabolic insights for novel microbes adapted to high CO concentrations.</title>
        <authorList>
            <person name="Probst A.J."/>
            <person name="Castelle C.J."/>
            <person name="Singh A."/>
            <person name="Brown C.T."/>
            <person name="Anantharaman K."/>
            <person name="Sharon I."/>
            <person name="Hug L.A."/>
            <person name="Burstein D."/>
            <person name="Emerson J.B."/>
            <person name="Thomas B.C."/>
            <person name="Banfield J.F."/>
        </authorList>
    </citation>
    <scope>NUCLEOTIDE SEQUENCE [LARGE SCALE GENOMIC DNA]</scope>
    <source>
        <strain evidence="2">CG2_30_35_20</strain>
    </source>
</reference>
<protein>
    <submittedName>
        <fullName evidence="2">Uncharacterized protein</fullName>
    </submittedName>
</protein>
<keyword evidence="1" id="KW-0472">Membrane</keyword>
<evidence type="ECO:0000256" key="1">
    <source>
        <dbReference type="SAM" id="Phobius"/>
    </source>
</evidence>
<keyword evidence="1" id="KW-1133">Transmembrane helix</keyword>
<comment type="caution">
    <text evidence="2">The sequence shown here is derived from an EMBL/GenBank/DDBJ whole genome shotgun (WGS) entry which is preliminary data.</text>
</comment>
<accession>A0A1J5I0I7</accession>
<name>A0A1J5I0I7_9BACT</name>
<dbReference type="AlphaFoldDB" id="A0A1J5I0I7"/>
<gene>
    <name evidence="2" type="ORF">AUK05_00945</name>
</gene>
<proteinExistence type="predicted"/>
<dbReference type="EMBL" id="MNZO01000014">
    <property type="protein sequence ID" value="OIP87594.1"/>
    <property type="molecule type" value="Genomic_DNA"/>
</dbReference>
<dbReference type="STRING" id="1805376.AUK05_00945"/>
<evidence type="ECO:0000313" key="3">
    <source>
        <dbReference type="Proteomes" id="UP000182344"/>
    </source>
</evidence>
<organism evidence="2 3">
    <name type="scientific">Candidatus Shapirobacteria bacterium CG2_30_35_20</name>
    <dbReference type="NCBI Taxonomy" id="1805376"/>
    <lineage>
        <taxon>Bacteria</taxon>
        <taxon>Candidatus Shapironibacteriota</taxon>
    </lineage>
</organism>
<sequence length="209" mass="24335">MVFLNNNFSWFHRSTHGFFLAKKYFKGKYKREIFLTVYDPKLDKSCYGYLFICEDNVILSILHDLTDSSGVYELDSSDILSIIEDDIGLGRIINSDKNGEKYAKVSTLNKICYVNLNDKYLLLINIQSDRIYYSTLLSGAYSVTYLTKKNYISKLKNLLVLIHAILNNKEPEYNLPTHGLNTFWSLLNIYIIITVLVVSFPIFIYLIFR</sequence>